<organism evidence="1 2">
    <name type="scientific">Portunus trituberculatus</name>
    <name type="common">Swimming crab</name>
    <name type="synonym">Neptunus trituberculatus</name>
    <dbReference type="NCBI Taxonomy" id="210409"/>
    <lineage>
        <taxon>Eukaryota</taxon>
        <taxon>Metazoa</taxon>
        <taxon>Ecdysozoa</taxon>
        <taxon>Arthropoda</taxon>
        <taxon>Crustacea</taxon>
        <taxon>Multicrustacea</taxon>
        <taxon>Malacostraca</taxon>
        <taxon>Eumalacostraca</taxon>
        <taxon>Eucarida</taxon>
        <taxon>Decapoda</taxon>
        <taxon>Pleocyemata</taxon>
        <taxon>Brachyura</taxon>
        <taxon>Eubrachyura</taxon>
        <taxon>Portunoidea</taxon>
        <taxon>Portunidae</taxon>
        <taxon>Portuninae</taxon>
        <taxon>Portunus</taxon>
    </lineage>
</organism>
<name>A0A5B7DV38_PORTR</name>
<dbReference type="AlphaFoldDB" id="A0A5B7DV38"/>
<proteinExistence type="predicted"/>
<dbReference type="EMBL" id="VSRR010001378">
    <property type="protein sequence ID" value="MPC24816.1"/>
    <property type="molecule type" value="Genomic_DNA"/>
</dbReference>
<evidence type="ECO:0000313" key="2">
    <source>
        <dbReference type="Proteomes" id="UP000324222"/>
    </source>
</evidence>
<accession>A0A5B7DV38</accession>
<reference evidence="1 2" key="1">
    <citation type="submission" date="2019-05" db="EMBL/GenBank/DDBJ databases">
        <title>Another draft genome of Portunus trituberculatus and its Hox gene families provides insights of decapod evolution.</title>
        <authorList>
            <person name="Jeong J.-H."/>
            <person name="Song I."/>
            <person name="Kim S."/>
            <person name="Choi T."/>
            <person name="Kim D."/>
            <person name="Ryu S."/>
            <person name="Kim W."/>
        </authorList>
    </citation>
    <scope>NUCLEOTIDE SEQUENCE [LARGE SCALE GENOMIC DNA]</scope>
    <source>
        <tissue evidence="1">Muscle</tissue>
    </source>
</reference>
<protein>
    <submittedName>
        <fullName evidence="1">Uncharacterized protein</fullName>
    </submittedName>
</protein>
<evidence type="ECO:0000313" key="1">
    <source>
        <dbReference type="EMBL" id="MPC24816.1"/>
    </source>
</evidence>
<dbReference type="Proteomes" id="UP000324222">
    <property type="component" value="Unassembled WGS sequence"/>
</dbReference>
<comment type="caution">
    <text evidence="1">The sequence shown here is derived from an EMBL/GenBank/DDBJ whole genome shotgun (WGS) entry which is preliminary data.</text>
</comment>
<keyword evidence="2" id="KW-1185">Reference proteome</keyword>
<gene>
    <name evidence="1" type="ORF">E2C01_017910</name>
</gene>
<sequence length="70" mass="8220">MPLADWSGERESYQLSSHHEFFYQTKRTHVIVTAGANLSNDTSRYKKVVSKRGTNSLMEQELYWCKEDYA</sequence>